<dbReference type="SUPFAM" id="SSF52540">
    <property type="entry name" value="P-loop containing nucleoside triphosphate hydrolases"/>
    <property type="match status" value="1"/>
</dbReference>
<protein>
    <recommendedName>
        <fullName evidence="4">Uridine kinase</fullName>
    </recommendedName>
</protein>
<evidence type="ECO:0000313" key="2">
    <source>
        <dbReference type="EMBL" id="GIL27508.1"/>
    </source>
</evidence>
<evidence type="ECO:0008006" key="4">
    <source>
        <dbReference type="Google" id="ProtNLM"/>
    </source>
</evidence>
<dbReference type="Pfam" id="PF13207">
    <property type="entry name" value="AAA_17"/>
    <property type="match status" value="1"/>
</dbReference>
<evidence type="ECO:0000256" key="1">
    <source>
        <dbReference type="SAM" id="Phobius"/>
    </source>
</evidence>
<feature type="transmembrane region" description="Helical" evidence="1">
    <location>
        <begin position="15"/>
        <end position="35"/>
    </location>
</feature>
<dbReference type="Proteomes" id="UP000614996">
    <property type="component" value="Unassembled WGS sequence"/>
</dbReference>
<dbReference type="EMBL" id="BOPO01000047">
    <property type="protein sequence ID" value="GIL27508.1"/>
    <property type="molecule type" value="Genomic_DNA"/>
</dbReference>
<name>A0A8J4AAU1_9ACTN</name>
<keyword evidence="3" id="KW-1185">Reference proteome</keyword>
<keyword evidence="1" id="KW-0472">Membrane</keyword>
<proteinExistence type="predicted"/>
<reference evidence="3" key="1">
    <citation type="journal article" date="2021" name="Int. J. Syst. Evol. Microbiol.">
        <title>Actinocatenispora comari sp. nov., an endophytic actinomycete isolated from aerial parts of Comarum salesowianum.</title>
        <authorList>
            <person name="Oyunbileg N."/>
            <person name="Iizaka Y."/>
            <person name="Hamada M."/>
            <person name="Davaapurev B.O."/>
            <person name="Fukumoto A."/>
            <person name="Tsetseg B."/>
            <person name="Kato F."/>
            <person name="Tamura T."/>
            <person name="Batkhuu J."/>
            <person name="Anzai Y."/>
        </authorList>
    </citation>
    <scope>NUCLEOTIDE SEQUENCE [LARGE SCALE GENOMIC DNA]</scope>
    <source>
        <strain evidence="3">NUM-2625</strain>
    </source>
</reference>
<accession>A0A8J4AAU1</accession>
<comment type="caution">
    <text evidence="2">The sequence shown here is derived from an EMBL/GenBank/DDBJ whole genome shotgun (WGS) entry which is preliminary data.</text>
</comment>
<sequence length="176" mass="18566">MIVGLAGGPGAGKTTLAVALAGALGLPVLSLDGYLRARPRRVVVDGRRIPDRNDPDNVDVPAVLRDLAATGGAVVEGHLVLALPALRERCDLRLWLDVPADVRLARKMLRQGAEPDPPALADFARRYLGHGRERFERYVAPSSAHADAVVDGMLPLTAQLAAARAALTAGPDPLPR</sequence>
<dbReference type="RefSeq" id="WP_207125258.1">
    <property type="nucleotide sequence ID" value="NZ_BOPO01000047.1"/>
</dbReference>
<evidence type="ECO:0000313" key="3">
    <source>
        <dbReference type="Proteomes" id="UP000614996"/>
    </source>
</evidence>
<dbReference type="Gene3D" id="3.40.50.300">
    <property type="entry name" value="P-loop containing nucleotide triphosphate hydrolases"/>
    <property type="match status" value="2"/>
</dbReference>
<organism evidence="2 3">
    <name type="scientific">Actinocatenispora comari</name>
    <dbReference type="NCBI Taxonomy" id="2807577"/>
    <lineage>
        <taxon>Bacteria</taxon>
        <taxon>Bacillati</taxon>
        <taxon>Actinomycetota</taxon>
        <taxon>Actinomycetes</taxon>
        <taxon>Micromonosporales</taxon>
        <taxon>Micromonosporaceae</taxon>
        <taxon>Actinocatenispora</taxon>
    </lineage>
</organism>
<dbReference type="InterPro" id="IPR027417">
    <property type="entry name" value="P-loop_NTPase"/>
</dbReference>
<keyword evidence="1" id="KW-1133">Transmembrane helix</keyword>
<dbReference type="AlphaFoldDB" id="A0A8J4AAU1"/>
<gene>
    <name evidence="2" type="ORF">NUM_27620</name>
</gene>
<dbReference type="PANTHER" id="PTHR10285">
    <property type="entry name" value="URIDINE KINASE"/>
    <property type="match status" value="1"/>
</dbReference>
<keyword evidence="1" id="KW-0812">Transmembrane</keyword>